<reference evidence="2 3" key="1">
    <citation type="submission" date="2018-08" db="EMBL/GenBank/DDBJ databases">
        <title>Genome and evolution of the arbuscular mycorrhizal fungus Diversispora epigaea (formerly Glomus versiforme) and its bacterial endosymbionts.</title>
        <authorList>
            <person name="Sun X."/>
            <person name="Fei Z."/>
            <person name="Harrison M."/>
        </authorList>
    </citation>
    <scope>NUCLEOTIDE SEQUENCE [LARGE SCALE GENOMIC DNA]</scope>
    <source>
        <strain evidence="2 3">IT104</strain>
    </source>
</reference>
<keyword evidence="3" id="KW-1185">Reference proteome</keyword>
<proteinExistence type="predicted"/>
<name>A0A397G9N3_9GLOM</name>
<comment type="caution">
    <text evidence="2">The sequence shown here is derived from an EMBL/GenBank/DDBJ whole genome shotgun (WGS) entry which is preliminary data.</text>
</comment>
<dbReference type="Proteomes" id="UP000266861">
    <property type="component" value="Unassembled WGS sequence"/>
</dbReference>
<organism evidence="2 3">
    <name type="scientific">Diversispora epigaea</name>
    <dbReference type="NCBI Taxonomy" id="1348612"/>
    <lineage>
        <taxon>Eukaryota</taxon>
        <taxon>Fungi</taxon>
        <taxon>Fungi incertae sedis</taxon>
        <taxon>Mucoromycota</taxon>
        <taxon>Glomeromycotina</taxon>
        <taxon>Glomeromycetes</taxon>
        <taxon>Diversisporales</taxon>
        <taxon>Diversisporaceae</taxon>
        <taxon>Diversispora</taxon>
    </lineage>
</organism>
<evidence type="ECO:0000313" key="2">
    <source>
        <dbReference type="EMBL" id="RHZ46749.1"/>
    </source>
</evidence>
<dbReference type="EMBL" id="PQFF01000504">
    <property type="protein sequence ID" value="RHZ46749.1"/>
    <property type="molecule type" value="Genomic_DNA"/>
</dbReference>
<keyword evidence="1" id="KW-0472">Membrane</keyword>
<protein>
    <submittedName>
        <fullName evidence="2">Uncharacterized protein</fullName>
    </submittedName>
</protein>
<keyword evidence="1" id="KW-1133">Transmembrane helix</keyword>
<evidence type="ECO:0000256" key="1">
    <source>
        <dbReference type="SAM" id="Phobius"/>
    </source>
</evidence>
<evidence type="ECO:0000313" key="3">
    <source>
        <dbReference type="Proteomes" id="UP000266861"/>
    </source>
</evidence>
<accession>A0A397G9N3</accession>
<dbReference type="AlphaFoldDB" id="A0A397G9N3"/>
<feature type="transmembrane region" description="Helical" evidence="1">
    <location>
        <begin position="70"/>
        <end position="91"/>
    </location>
</feature>
<keyword evidence="1" id="KW-0812">Transmembrane</keyword>
<feature type="transmembrane region" description="Helical" evidence="1">
    <location>
        <begin position="103"/>
        <end position="122"/>
    </location>
</feature>
<sequence>MRYCIAFGHCMQISNKIRSLFALCKKMEKISSSNLTYEIDITNGFVTVSINIYDARYYGRLVRGTMLSRLFMISTLLLVEITTVAIGVPVAETIKDVEIPLPQTGTGISGGYLHKFLFLFVLEDGLKDLMNMLTFVGVKRLFIHIAKFSLYQINLFNKNKLIKLE</sequence>
<gene>
    <name evidence="2" type="ORF">Glove_606g195</name>
</gene>